<evidence type="ECO:0000313" key="6">
    <source>
        <dbReference type="Proteomes" id="UP001310022"/>
    </source>
</evidence>
<dbReference type="PANTHER" id="PTHR43280">
    <property type="entry name" value="ARAC-FAMILY TRANSCRIPTIONAL REGULATOR"/>
    <property type="match status" value="1"/>
</dbReference>
<keyword evidence="6" id="KW-1185">Reference proteome</keyword>
<dbReference type="Gene3D" id="1.10.10.60">
    <property type="entry name" value="Homeodomain-like"/>
    <property type="match status" value="1"/>
</dbReference>
<sequence>MEQVKNLQGFEFLDRDPKKFLNFEPLHFLVDSEFYKHQPVKRFQYMVILLEKVTGSVQIDFKTVDVKDNMLFILGPNNQYDFNLAMGTEVKCVGMTFTEDLFSFCGFQKTYHSYFNDWSVEPHYFLDSREVAYLTQIIGNVEHEVHHYAEAPYHRDMVASMLEQVMIFAYRKETEKNDWRSKPEDNYSARYRLFLDALEEHFHHWHLVVDYTEHLGLHEKQLNRSCKRVAGLSALQVIHQRLLLEAKRLLVGSTDSVKQIAFDLGFADPAHFSKFFKKKTDRWPMQFRAEQKGLVEEKEEV</sequence>
<dbReference type="Pfam" id="PF12833">
    <property type="entry name" value="HTH_18"/>
    <property type="match status" value="1"/>
</dbReference>
<evidence type="ECO:0000259" key="4">
    <source>
        <dbReference type="PROSITE" id="PS01124"/>
    </source>
</evidence>
<dbReference type="PROSITE" id="PS01124">
    <property type="entry name" value="HTH_ARAC_FAMILY_2"/>
    <property type="match status" value="1"/>
</dbReference>
<proteinExistence type="predicted"/>
<accession>A0AAN4W3F9</accession>
<evidence type="ECO:0000256" key="3">
    <source>
        <dbReference type="ARBA" id="ARBA00023163"/>
    </source>
</evidence>
<keyword evidence="1" id="KW-0805">Transcription regulation</keyword>
<dbReference type="InterPro" id="IPR009057">
    <property type="entry name" value="Homeodomain-like_sf"/>
</dbReference>
<dbReference type="PANTHER" id="PTHR43280:SF32">
    <property type="entry name" value="TRANSCRIPTIONAL REGULATORY PROTEIN"/>
    <property type="match status" value="1"/>
</dbReference>
<dbReference type="SMART" id="SM00342">
    <property type="entry name" value="HTH_ARAC"/>
    <property type="match status" value="1"/>
</dbReference>
<dbReference type="SUPFAM" id="SSF46689">
    <property type="entry name" value="Homeodomain-like"/>
    <property type="match status" value="1"/>
</dbReference>
<comment type="caution">
    <text evidence="5">The sequence shown here is derived from an EMBL/GenBank/DDBJ whole genome shotgun (WGS) entry which is preliminary data.</text>
</comment>
<protein>
    <recommendedName>
        <fullName evidence="4">HTH araC/xylS-type domain-containing protein</fullName>
    </recommendedName>
</protein>
<dbReference type="EMBL" id="BQKE01000003">
    <property type="protein sequence ID" value="GJM63840.1"/>
    <property type="molecule type" value="Genomic_DNA"/>
</dbReference>
<dbReference type="RefSeq" id="WP_338238948.1">
    <property type="nucleotide sequence ID" value="NZ_BQKE01000003.1"/>
</dbReference>
<reference evidence="5 6" key="1">
    <citation type="submission" date="2021-12" db="EMBL/GenBank/DDBJ databases">
        <title>Genome sequencing of bacteria with rrn-lacking chromosome and rrn-plasmid.</title>
        <authorList>
            <person name="Anda M."/>
            <person name="Iwasaki W."/>
        </authorList>
    </citation>
    <scope>NUCLEOTIDE SEQUENCE [LARGE SCALE GENOMIC DNA]</scope>
    <source>
        <strain evidence="5 6">NBRC 15940</strain>
    </source>
</reference>
<dbReference type="AlphaFoldDB" id="A0AAN4W3F9"/>
<dbReference type="InterPro" id="IPR018060">
    <property type="entry name" value="HTH_AraC"/>
</dbReference>
<dbReference type="GO" id="GO:0043565">
    <property type="term" value="F:sequence-specific DNA binding"/>
    <property type="evidence" value="ECO:0007669"/>
    <property type="project" value="InterPro"/>
</dbReference>
<name>A0AAN4W3F9_9BACT</name>
<evidence type="ECO:0000256" key="1">
    <source>
        <dbReference type="ARBA" id="ARBA00023015"/>
    </source>
</evidence>
<evidence type="ECO:0000256" key="2">
    <source>
        <dbReference type="ARBA" id="ARBA00023125"/>
    </source>
</evidence>
<feature type="domain" description="HTH araC/xylS-type" evidence="4">
    <location>
        <begin position="192"/>
        <end position="290"/>
    </location>
</feature>
<evidence type="ECO:0000313" key="5">
    <source>
        <dbReference type="EMBL" id="GJM63840.1"/>
    </source>
</evidence>
<dbReference type="Proteomes" id="UP001310022">
    <property type="component" value="Unassembled WGS sequence"/>
</dbReference>
<dbReference type="GO" id="GO:0003700">
    <property type="term" value="F:DNA-binding transcription factor activity"/>
    <property type="evidence" value="ECO:0007669"/>
    <property type="project" value="InterPro"/>
</dbReference>
<gene>
    <name evidence="5" type="ORF">PEDI_43920</name>
</gene>
<keyword evidence="2" id="KW-0238">DNA-binding</keyword>
<organism evidence="5 6">
    <name type="scientific">Persicobacter diffluens</name>
    <dbReference type="NCBI Taxonomy" id="981"/>
    <lineage>
        <taxon>Bacteria</taxon>
        <taxon>Pseudomonadati</taxon>
        <taxon>Bacteroidota</taxon>
        <taxon>Cytophagia</taxon>
        <taxon>Cytophagales</taxon>
        <taxon>Persicobacteraceae</taxon>
        <taxon>Persicobacter</taxon>
    </lineage>
</organism>
<keyword evidence="3" id="KW-0804">Transcription</keyword>